<gene>
    <name evidence="1" type="ORF">JANAI62_21110</name>
</gene>
<dbReference type="EMBL" id="BPFH01000003">
    <property type="protein sequence ID" value="GIT95488.1"/>
    <property type="molecule type" value="Genomic_DNA"/>
</dbReference>
<evidence type="ECO:0000313" key="1">
    <source>
        <dbReference type="EMBL" id="GIT95488.1"/>
    </source>
</evidence>
<sequence>MSSSSEDIQFGIAFQNFGDVELFLAEAEFYEFSHDDDATACRQGREARPSQIVPPMDGNWFVIPSKKTAHKRFSVPLPDVVAGRKHFCIRLEAYDVYGQIYTSYDRIVSGVLRLSATGRISMSATNYHEKPISLASQRYILKP</sequence>
<evidence type="ECO:0000313" key="2">
    <source>
        <dbReference type="Proteomes" id="UP000786693"/>
    </source>
</evidence>
<accession>A0ABQ4NM47</accession>
<comment type="caution">
    <text evidence="1">The sequence shown here is derived from an EMBL/GenBank/DDBJ whole genome shotgun (WGS) entry which is preliminary data.</text>
</comment>
<organism evidence="1 2">
    <name type="scientific">Jannaschia pagri</name>
    <dbReference type="NCBI Taxonomy" id="2829797"/>
    <lineage>
        <taxon>Bacteria</taxon>
        <taxon>Pseudomonadati</taxon>
        <taxon>Pseudomonadota</taxon>
        <taxon>Alphaproteobacteria</taxon>
        <taxon>Rhodobacterales</taxon>
        <taxon>Roseobacteraceae</taxon>
        <taxon>Jannaschia</taxon>
    </lineage>
</organism>
<protein>
    <submittedName>
        <fullName evidence="1">Uncharacterized protein</fullName>
    </submittedName>
</protein>
<keyword evidence="2" id="KW-1185">Reference proteome</keyword>
<proteinExistence type="predicted"/>
<dbReference type="Proteomes" id="UP000786693">
    <property type="component" value="Unassembled WGS sequence"/>
</dbReference>
<name>A0ABQ4NM47_9RHOB</name>
<reference evidence="1 2" key="1">
    <citation type="submission" date="2021-05" db="EMBL/GenBank/DDBJ databases">
        <title>Bacteria Genome sequencing.</title>
        <authorList>
            <person name="Takabe Y."/>
            <person name="Nakajima Y."/>
            <person name="Suzuki S."/>
            <person name="Shiozaki T."/>
        </authorList>
    </citation>
    <scope>NUCLEOTIDE SEQUENCE [LARGE SCALE GENOMIC DNA]</scope>
    <source>
        <strain evidence="1 2">AI_62</strain>
    </source>
</reference>